<dbReference type="InterPro" id="IPR013656">
    <property type="entry name" value="PAS_4"/>
</dbReference>
<sequence>MPAQPLELILGRQFIDTISLPAFLVDTEGNLLFYNESAETVFGLKFGETGGMRVEEWATIFTPYNEKGELISPEGLPLVQTLQTRKPTSGSFFIKNMQGNDEHIQVTAFPIIARPDRFLGAMAIFWTLEK</sequence>
<dbReference type="PATRIC" id="fig|1305737.6.peg.296"/>
<dbReference type="CDD" id="cd00130">
    <property type="entry name" value="PAS"/>
    <property type="match status" value="1"/>
</dbReference>
<dbReference type="Gene3D" id="3.30.450.20">
    <property type="entry name" value="PAS domain"/>
    <property type="match status" value="1"/>
</dbReference>
<dbReference type="EMBL" id="LJXT01000148">
    <property type="protein sequence ID" value="KPQ09194.1"/>
    <property type="molecule type" value="Genomic_DNA"/>
</dbReference>
<dbReference type="InterPro" id="IPR000014">
    <property type="entry name" value="PAS"/>
</dbReference>
<name>A0A0N8KDQ5_9BACT</name>
<proteinExistence type="predicted"/>
<reference evidence="2 3" key="1">
    <citation type="submission" date="2015-09" db="EMBL/GenBank/DDBJ databases">
        <title>Identification and resolution of microdiversity through metagenomic sequencing of parallel consortia.</title>
        <authorList>
            <person name="Nelson W.C."/>
            <person name="Romine M.F."/>
            <person name="Lindemann S.R."/>
        </authorList>
    </citation>
    <scope>NUCLEOTIDE SEQUENCE [LARGE SCALE GENOMIC DNA]</scope>
    <source>
        <strain evidence="2">HL-49</strain>
    </source>
</reference>
<dbReference type="Pfam" id="PF08448">
    <property type="entry name" value="PAS_4"/>
    <property type="match status" value="1"/>
</dbReference>
<dbReference type="Proteomes" id="UP000050421">
    <property type="component" value="Unassembled WGS sequence"/>
</dbReference>
<dbReference type="PROSITE" id="PS50112">
    <property type="entry name" value="PAS"/>
    <property type="match status" value="1"/>
</dbReference>
<accession>A0A0N8KDQ5</accession>
<dbReference type="OrthoDB" id="1437080at2"/>
<comment type="caution">
    <text evidence="2">The sequence shown here is derived from an EMBL/GenBank/DDBJ whole genome shotgun (WGS) entry which is preliminary data.</text>
</comment>
<organism evidence="2 3">
    <name type="scientific">Algoriphagus marincola HL-49</name>
    <dbReference type="NCBI Taxonomy" id="1305737"/>
    <lineage>
        <taxon>Bacteria</taxon>
        <taxon>Pseudomonadati</taxon>
        <taxon>Bacteroidota</taxon>
        <taxon>Cytophagia</taxon>
        <taxon>Cytophagales</taxon>
        <taxon>Cyclobacteriaceae</taxon>
        <taxon>Algoriphagus</taxon>
    </lineage>
</organism>
<dbReference type="SUPFAM" id="SSF55785">
    <property type="entry name" value="PYP-like sensor domain (PAS domain)"/>
    <property type="match status" value="1"/>
</dbReference>
<evidence type="ECO:0000259" key="1">
    <source>
        <dbReference type="PROSITE" id="PS50112"/>
    </source>
</evidence>
<evidence type="ECO:0000313" key="2">
    <source>
        <dbReference type="EMBL" id="KPQ09194.1"/>
    </source>
</evidence>
<dbReference type="InterPro" id="IPR035965">
    <property type="entry name" value="PAS-like_dom_sf"/>
</dbReference>
<gene>
    <name evidence="2" type="ORF">HLUCCX10_16525</name>
</gene>
<dbReference type="eggNOG" id="ENOG5032R5D">
    <property type="taxonomic scope" value="Bacteria"/>
</dbReference>
<dbReference type="AlphaFoldDB" id="A0A0N8KDQ5"/>
<feature type="domain" description="PAS" evidence="1">
    <location>
        <begin position="12"/>
        <end position="51"/>
    </location>
</feature>
<evidence type="ECO:0000313" key="3">
    <source>
        <dbReference type="Proteomes" id="UP000050421"/>
    </source>
</evidence>
<dbReference type="STRING" id="1305737.GCA_000526355_02036"/>
<protein>
    <submittedName>
        <fullName evidence="2">PAS fold</fullName>
    </submittedName>
</protein>